<accession>A0A8J2RKG8</accession>
<sequence>MPPKRKLKVVVGKRQRARRVREFVDRHFNIHSENDREAVEVNVPENSYVESEEAVYEETSSDSELETSSFDFDNVTAEEDGSLGEPPVADIYESEEVNYFGCLGANEVDDNDSDVDEADDWEVASEVDSELSEIEFQKLFKRRLCHWAVASNVPRESVNKLLRVLKTDPNYSFLPLTYKTLLGTPRKDAIVASLNSVNAKFPFDQTFELGLLVGCDGTSVGRSTNRQFWPVIGKLCLDGTEPFDIGFYQEGEYVQNISSKGGRVTYPEIDAAIRTDESFRDREQIKHHAGFSILESLPIDMVETFPIYPMHLVYMGAAQMMKKISDILVKIEKLISVEFERKTRTLDELSRFKATEFRLLLLYILPIILKNRLPDEVYQHFLLLHVAIRIFSCKESVKDEANVDYANSLLVLFIKKSVPIYGDQFLTYNIHNLQHLGEECKRLGSVEMFSCFAFENHIGKLKNLVRKSAKPLQQLVNRTIEIRYMGPRARKMTTNRDVTFEEQSTMELSESRTGTEENYYYSIIPTAEDHIQIGTGANPIDRDEVAPRAEQPVHEKKEAARPIDQTQENAATPKVYGKQELTYRQALSSPDVHMWDEAIKDEYSSLIKKVTWELAPLPPNRSAMKCKWAFEIKQGY</sequence>
<dbReference type="PANTHER" id="PTHR33053">
    <property type="entry name" value="PROTEIN, PUTATIVE-RELATED"/>
    <property type="match status" value="1"/>
</dbReference>
<evidence type="ECO:0000313" key="2">
    <source>
        <dbReference type="Proteomes" id="UP000789390"/>
    </source>
</evidence>
<name>A0A8J2RKG8_9CRUS</name>
<reference evidence="1" key="1">
    <citation type="submission" date="2021-11" db="EMBL/GenBank/DDBJ databases">
        <authorList>
            <person name="Schell T."/>
        </authorList>
    </citation>
    <scope>NUCLEOTIDE SEQUENCE</scope>
    <source>
        <strain evidence="1">M5</strain>
    </source>
</reference>
<comment type="caution">
    <text evidence="1">The sequence shown here is derived from an EMBL/GenBank/DDBJ whole genome shotgun (WGS) entry which is preliminary data.</text>
</comment>
<dbReference type="OrthoDB" id="6347320at2759"/>
<gene>
    <name evidence="1" type="ORF">DGAL_LOCUS4956</name>
</gene>
<dbReference type="Proteomes" id="UP000789390">
    <property type="component" value="Unassembled WGS sequence"/>
</dbReference>
<evidence type="ECO:0000313" key="1">
    <source>
        <dbReference type="EMBL" id="CAH0102545.1"/>
    </source>
</evidence>
<dbReference type="EMBL" id="CAKKLH010000085">
    <property type="protein sequence ID" value="CAH0102545.1"/>
    <property type="molecule type" value="Genomic_DNA"/>
</dbReference>
<evidence type="ECO:0008006" key="3">
    <source>
        <dbReference type="Google" id="ProtNLM"/>
    </source>
</evidence>
<dbReference type="AlphaFoldDB" id="A0A8J2RKG8"/>
<proteinExistence type="predicted"/>
<protein>
    <recommendedName>
        <fullName evidence="3">Reverse transcriptase Ty1/copia-type domain-containing protein</fullName>
    </recommendedName>
</protein>
<keyword evidence="2" id="KW-1185">Reference proteome</keyword>
<organism evidence="1 2">
    <name type="scientific">Daphnia galeata</name>
    <dbReference type="NCBI Taxonomy" id="27404"/>
    <lineage>
        <taxon>Eukaryota</taxon>
        <taxon>Metazoa</taxon>
        <taxon>Ecdysozoa</taxon>
        <taxon>Arthropoda</taxon>
        <taxon>Crustacea</taxon>
        <taxon>Branchiopoda</taxon>
        <taxon>Diplostraca</taxon>
        <taxon>Cladocera</taxon>
        <taxon>Anomopoda</taxon>
        <taxon>Daphniidae</taxon>
        <taxon>Daphnia</taxon>
    </lineage>
</organism>